<feature type="compositionally biased region" description="Polar residues" evidence="1">
    <location>
        <begin position="23"/>
        <end position="33"/>
    </location>
</feature>
<name>A0AAE1U3P8_9EUCA</name>
<keyword evidence="3" id="KW-1185">Reference proteome</keyword>
<comment type="caution">
    <text evidence="2">The sequence shown here is derived from an EMBL/GenBank/DDBJ whole genome shotgun (WGS) entry which is preliminary data.</text>
</comment>
<feature type="region of interest" description="Disordered" evidence="1">
    <location>
        <begin position="23"/>
        <end position="71"/>
    </location>
</feature>
<gene>
    <name evidence="2" type="ORF">Pmani_019757</name>
</gene>
<evidence type="ECO:0000313" key="3">
    <source>
        <dbReference type="Proteomes" id="UP001292094"/>
    </source>
</evidence>
<proteinExistence type="predicted"/>
<feature type="compositionally biased region" description="Low complexity" evidence="1">
    <location>
        <begin position="34"/>
        <end position="53"/>
    </location>
</feature>
<sequence>MMAYSDNRSTFLFTVLLPTASPSHPHQPTLLTLPSTSPHPHQPASSSHPHQQTRLTLPSTPYSIASRPPATPTLTTFHRVLRLATTLS</sequence>
<dbReference type="AlphaFoldDB" id="A0AAE1U3P8"/>
<reference evidence="2" key="1">
    <citation type="submission" date="2023-11" db="EMBL/GenBank/DDBJ databases">
        <title>Genome assemblies of two species of porcelain crab, Petrolisthes cinctipes and Petrolisthes manimaculis (Anomura: Porcellanidae).</title>
        <authorList>
            <person name="Angst P."/>
        </authorList>
    </citation>
    <scope>NUCLEOTIDE SEQUENCE</scope>
    <source>
        <strain evidence="2">PB745_02</strain>
        <tissue evidence="2">Gill</tissue>
    </source>
</reference>
<feature type="compositionally biased region" description="Polar residues" evidence="1">
    <location>
        <begin position="54"/>
        <end position="63"/>
    </location>
</feature>
<accession>A0AAE1U3P8</accession>
<evidence type="ECO:0000313" key="2">
    <source>
        <dbReference type="EMBL" id="KAK4308552.1"/>
    </source>
</evidence>
<evidence type="ECO:0000256" key="1">
    <source>
        <dbReference type="SAM" id="MobiDB-lite"/>
    </source>
</evidence>
<organism evidence="2 3">
    <name type="scientific">Petrolisthes manimaculis</name>
    <dbReference type="NCBI Taxonomy" id="1843537"/>
    <lineage>
        <taxon>Eukaryota</taxon>
        <taxon>Metazoa</taxon>
        <taxon>Ecdysozoa</taxon>
        <taxon>Arthropoda</taxon>
        <taxon>Crustacea</taxon>
        <taxon>Multicrustacea</taxon>
        <taxon>Malacostraca</taxon>
        <taxon>Eumalacostraca</taxon>
        <taxon>Eucarida</taxon>
        <taxon>Decapoda</taxon>
        <taxon>Pleocyemata</taxon>
        <taxon>Anomura</taxon>
        <taxon>Galatheoidea</taxon>
        <taxon>Porcellanidae</taxon>
        <taxon>Petrolisthes</taxon>
    </lineage>
</organism>
<dbReference type="EMBL" id="JAWZYT010001874">
    <property type="protein sequence ID" value="KAK4308552.1"/>
    <property type="molecule type" value="Genomic_DNA"/>
</dbReference>
<protein>
    <submittedName>
        <fullName evidence="2">Uncharacterized protein</fullName>
    </submittedName>
</protein>
<dbReference type="Proteomes" id="UP001292094">
    <property type="component" value="Unassembled WGS sequence"/>
</dbReference>